<sequence length="188" mass="19618">MPAAQADIGLVAADLHLCALAQRAPVGPHAHHHRRLLAAMADRAYLAHLVGKGEEGGRAGEEFAAEVDAQPVAHHRHREIIDHTGQLPDLVPGQELRLVDEDAGAGGTGHPRRDQRCHVGLGGEGLGLGADADAACDPALARAPVEPGGDEEGLHAALDVVVGRLQQQRALAGIHRRVMEVELGHAAP</sequence>
<organism evidence="1">
    <name type="scientific">bioreactor metagenome</name>
    <dbReference type="NCBI Taxonomy" id="1076179"/>
    <lineage>
        <taxon>unclassified sequences</taxon>
        <taxon>metagenomes</taxon>
        <taxon>ecological metagenomes</taxon>
    </lineage>
</organism>
<reference evidence="1" key="1">
    <citation type="submission" date="2019-08" db="EMBL/GenBank/DDBJ databases">
        <authorList>
            <person name="Kucharzyk K."/>
            <person name="Murdoch R.W."/>
            <person name="Higgins S."/>
            <person name="Loffler F."/>
        </authorList>
    </citation>
    <scope>NUCLEOTIDE SEQUENCE</scope>
</reference>
<dbReference type="AlphaFoldDB" id="A0A644UZG2"/>
<accession>A0A644UZG2</accession>
<protein>
    <submittedName>
        <fullName evidence="1">Uncharacterized protein</fullName>
    </submittedName>
</protein>
<comment type="caution">
    <text evidence="1">The sequence shown here is derived from an EMBL/GenBank/DDBJ whole genome shotgun (WGS) entry which is preliminary data.</text>
</comment>
<gene>
    <name evidence="1" type="ORF">SDC9_30425</name>
</gene>
<proteinExistence type="predicted"/>
<dbReference type="EMBL" id="VSSQ01000190">
    <property type="protein sequence ID" value="MPL84460.1"/>
    <property type="molecule type" value="Genomic_DNA"/>
</dbReference>
<name>A0A644UZG2_9ZZZZ</name>
<evidence type="ECO:0000313" key="1">
    <source>
        <dbReference type="EMBL" id="MPL84460.1"/>
    </source>
</evidence>